<keyword evidence="7 12" id="KW-0371">Homeobox</keyword>
<dbReference type="PROSITE" id="PS00027">
    <property type="entry name" value="HOMEOBOX_1"/>
    <property type="match status" value="1"/>
</dbReference>
<gene>
    <name evidence="16" type="primary">hmx3</name>
    <name evidence="16" type="ORF">DAT39_016234</name>
</gene>
<dbReference type="Pfam" id="PF00046">
    <property type="entry name" value="Homeodomain"/>
    <property type="match status" value="1"/>
</dbReference>
<name>A0A8J4X5M5_CLAMG</name>
<keyword evidence="6 12" id="KW-0238">DNA-binding</keyword>
<keyword evidence="2" id="KW-0217">Developmental protein</keyword>
<dbReference type="InterPro" id="IPR017970">
    <property type="entry name" value="Homeobox_CS"/>
</dbReference>
<dbReference type="PRINTS" id="PR00024">
    <property type="entry name" value="HOMEOBOX"/>
</dbReference>
<dbReference type="PANTHER" id="PTHR46110:SF2">
    <property type="entry name" value="HOMEOBOX PROTEIN HMX3"/>
    <property type="match status" value="1"/>
</dbReference>
<dbReference type="AlphaFoldDB" id="A0A8J4X5M5"/>
<dbReference type="InterPro" id="IPR051300">
    <property type="entry name" value="HMX_Homeobox_TF"/>
</dbReference>
<dbReference type="EMBL" id="QNUK01000394">
    <property type="protein sequence ID" value="KAF5894063.1"/>
    <property type="molecule type" value="Genomic_DNA"/>
</dbReference>
<comment type="function">
    <text evidence="11">Transcription factor involved in specification of neuronal cell types and which is required for inner ear and hypothalamus development. Binds to the 5'-CAAGTG-3' core sequence.</text>
</comment>
<sequence>MAETTPETRPFKDSPFSIKNLLNCESKPTLIKPKAIMNSTKGLLEHGFSLARAGDLSFPRFELPVQRFGLAAHWWYPYGHLHRTAVSERPVVRDSSPASGTDRDSPEPRLALDPDAKEDEESKSVDEILLEESDTDEPKRDDAPEAAGAAAESADKRPPCRKKKTRTVFSRSQVFQLESTFDAKRYLSSAERACLASSLQLTETQVKIWFQNRRNKWKRQLAAELEAASLSHTAARRMVPVPVLYREGSAGDTASAASGHATAAQPLLTFPHPVYYPHPVVAAVPLLRPAKCLKLHCIYPRRRKILAK</sequence>
<evidence type="ECO:0000256" key="8">
    <source>
        <dbReference type="ARBA" id="ARBA00023163"/>
    </source>
</evidence>
<feature type="non-terminal residue" evidence="16">
    <location>
        <position position="308"/>
    </location>
</feature>
<dbReference type="Gene3D" id="1.10.10.60">
    <property type="entry name" value="Homeodomain-like"/>
    <property type="match status" value="1"/>
</dbReference>
<feature type="domain" description="Homeobox" evidence="15">
    <location>
        <begin position="160"/>
        <end position="220"/>
    </location>
</feature>
<proteinExistence type="inferred from homology"/>
<evidence type="ECO:0000256" key="3">
    <source>
        <dbReference type="ARBA" id="ARBA00022782"/>
    </source>
</evidence>
<dbReference type="GO" id="GO:0000977">
    <property type="term" value="F:RNA polymerase II transcription regulatory region sequence-specific DNA binding"/>
    <property type="evidence" value="ECO:0007669"/>
    <property type="project" value="TreeGrafter"/>
</dbReference>
<evidence type="ECO:0000256" key="5">
    <source>
        <dbReference type="ARBA" id="ARBA00023015"/>
    </source>
</evidence>
<dbReference type="CDD" id="cd00086">
    <property type="entry name" value="homeodomain"/>
    <property type="match status" value="1"/>
</dbReference>
<dbReference type="GO" id="GO:0007399">
    <property type="term" value="P:nervous system development"/>
    <property type="evidence" value="ECO:0007669"/>
    <property type="project" value="UniProtKB-KW"/>
</dbReference>
<dbReference type="PROSITE" id="PS50071">
    <property type="entry name" value="HOMEOBOX_2"/>
    <property type="match status" value="1"/>
</dbReference>
<comment type="similarity">
    <text evidence="10">Belongs to the HMX homeobox family.</text>
</comment>
<dbReference type="GO" id="GO:0000981">
    <property type="term" value="F:DNA-binding transcription factor activity, RNA polymerase II-specific"/>
    <property type="evidence" value="ECO:0007669"/>
    <property type="project" value="InterPro"/>
</dbReference>
<dbReference type="SUPFAM" id="SSF46689">
    <property type="entry name" value="Homeodomain-like"/>
    <property type="match status" value="1"/>
</dbReference>
<evidence type="ECO:0000259" key="15">
    <source>
        <dbReference type="PROSITE" id="PS50071"/>
    </source>
</evidence>
<keyword evidence="17" id="KW-1185">Reference proteome</keyword>
<dbReference type="FunFam" id="1.10.10.60:FF:000053">
    <property type="entry name" value="H6 family homeobox 2"/>
    <property type="match status" value="1"/>
</dbReference>
<evidence type="ECO:0000313" key="17">
    <source>
        <dbReference type="Proteomes" id="UP000727407"/>
    </source>
</evidence>
<evidence type="ECO:0000256" key="14">
    <source>
        <dbReference type="SAM" id="MobiDB-lite"/>
    </source>
</evidence>
<evidence type="ECO:0000256" key="4">
    <source>
        <dbReference type="ARBA" id="ARBA00022902"/>
    </source>
</evidence>
<protein>
    <submittedName>
        <fullName evidence="16">Homeobox protein HMX3-like</fullName>
    </submittedName>
</protein>
<comment type="caution">
    <text evidence="16">The sequence shown here is derived from an EMBL/GenBank/DDBJ whole genome shotgun (WGS) entry which is preliminary data.</text>
</comment>
<feature type="region of interest" description="Disordered" evidence="14">
    <location>
        <begin position="88"/>
        <end position="165"/>
    </location>
</feature>
<evidence type="ECO:0000256" key="12">
    <source>
        <dbReference type="PROSITE-ProRule" id="PRU00108"/>
    </source>
</evidence>
<evidence type="ECO:0000256" key="6">
    <source>
        <dbReference type="ARBA" id="ARBA00023125"/>
    </source>
</evidence>
<dbReference type="InterPro" id="IPR009057">
    <property type="entry name" value="Homeodomain-like_sf"/>
</dbReference>
<feature type="compositionally biased region" description="Basic and acidic residues" evidence="14">
    <location>
        <begin position="101"/>
        <end position="126"/>
    </location>
</feature>
<evidence type="ECO:0000256" key="10">
    <source>
        <dbReference type="ARBA" id="ARBA00038165"/>
    </source>
</evidence>
<keyword evidence="9 12" id="KW-0539">Nucleus</keyword>
<dbReference type="GO" id="GO:0005634">
    <property type="term" value="C:nucleus"/>
    <property type="evidence" value="ECO:0007669"/>
    <property type="project" value="UniProtKB-SubCell"/>
</dbReference>
<dbReference type="InterPro" id="IPR001356">
    <property type="entry name" value="HD"/>
</dbReference>
<evidence type="ECO:0000256" key="11">
    <source>
        <dbReference type="ARBA" id="ARBA00053510"/>
    </source>
</evidence>
<keyword evidence="8" id="KW-0804">Transcription</keyword>
<dbReference type="InterPro" id="IPR020479">
    <property type="entry name" value="HD_metazoa"/>
</dbReference>
<keyword evidence="5" id="KW-0805">Transcription regulation</keyword>
<keyword evidence="3" id="KW-0221">Differentiation</keyword>
<dbReference type="OrthoDB" id="6159439at2759"/>
<dbReference type="GO" id="GO:0030154">
    <property type="term" value="P:cell differentiation"/>
    <property type="evidence" value="ECO:0007669"/>
    <property type="project" value="UniProtKB-KW"/>
</dbReference>
<comment type="subcellular location">
    <subcellularLocation>
        <location evidence="1 12 13">Nucleus</location>
    </subcellularLocation>
</comment>
<reference evidence="16" key="1">
    <citation type="submission" date="2020-07" db="EMBL/GenBank/DDBJ databases">
        <title>Clarias magur genome sequencing, assembly and annotation.</title>
        <authorList>
            <person name="Kushwaha B."/>
            <person name="Kumar R."/>
            <person name="Das P."/>
            <person name="Joshi C.G."/>
            <person name="Kumar D."/>
            <person name="Nagpure N.S."/>
            <person name="Pandey M."/>
            <person name="Agarwal S."/>
            <person name="Srivastava S."/>
            <person name="Singh M."/>
            <person name="Sahoo L."/>
            <person name="Jayasankar P."/>
            <person name="Meher P.K."/>
            <person name="Koringa P.G."/>
            <person name="Iquebal M.A."/>
            <person name="Das S.P."/>
            <person name="Bit A."/>
            <person name="Patnaik S."/>
            <person name="Patel N."/>
            <person name="Shah T.M."/>
            <person name="Hinsu A."/>
            <person name="Jena J.K."/>
        </authorList>
    </citation>
    <scope>NUCLEOTIDE SEQUENCE</scope>
    <source>
        <strain evidence="16">CIFAMagur01</strain>
        <tissue evidence="16">Testis</tissue>
    </source>
</reference>
<evidence type="ECO:0000256" key="1">
    <source>
        <dbReference type="ARBA" id="ARBA00004123"/>
    </source>
</evidence>
<dbReference type="SMART" id="SM00389">
    <property type="entry name" value="HOX"/>
    <property type="match status" value="1"/>
</dbReference>
<feature type="DNA-binding region" description="Homeobox" evidence="12">
    <location>
        <begin position="162"/>
        <end position="221"/>
    </location>
</feature>
<dbReference type="Proteomes" id="UP000727407">
    <property type="component" value="Unassembled WGS sequence"/>
</dbReference>
<evidence type="ECO:0000256" key="13">
    <source>
        <dbReference type="RuleBase" id="RU000682"/>
    </source>
</evidence>
<evidence type="ECO:0000256" key="9">
    <source>
        <dbReference type="ARBA" id="ARBA00023242"/>
    </source>
</evidence>
<evidence type="ECO:0000256" key="2">
    <source>
        <dbReference type="ARBA" id="ARBA00022473"/>
    </source>
</evidence>
<keyword evidence="4" id="KW-0524">Neurogenesis</keyword>
<evidence type="ECO:0000313" key="16">
    <source>
        <dbReference type="EMBL" id="KAF5894063.1"/>
    </source>
</evidence>
<dbReference type="PANTHER" id="PTHR46110">
    <property type="entry name" value="HOMEOBOX PROTEIN HMX"/>
    <property type="match status" value="1"/>
</dbReference>
<evidence type="ECO:0000256" key="7">
    <source>
        <dbReference type="ARBA" id="ARBA00023155"/>
    </source>
</evidence>
<organism evidence="16 17">
    <name type="scientific">Clarias magur</name>
    <name type="common">Asian catfish</name>
    <name type="synonym">Macropteronotus magur</name>
    <dbReference type="NCBI Taxonomy" id="1594786"/>
    <lineage>
        <taxon>Eukaryota</taxon>
        <taxon>Metazoa</taxon>
        <taxon>Chordata</taxon>
        <taxon>Craniata</taxon>
        <taxon>Vertebrata</taxon>
        <taxon>Euteleostomi</taxon>
        <taxon>Actinopterygii</taxon>
        <taxon>Neopterygii</taxon>
        <taxon>Teleostei</taxon>
        <taxon>Ostariophysi</taxon>
        <taxon>Siluriformes</taxon>
        <taxon>Clariidae</taxon>
        <taxon>Clarias</taxon>
    </lineage>
</organism>
<accession>A0A8J4X5M5</accession>